<keyword evidence="3" id="KW-1185">Reference proteome</keyword>
<name>W9SFQ6_9ROSA</name>
<gene>
    <name evidence="2" type="ORF">L484_019060</name>
</gene>
<evidence type="ECO:0000313" key="3">
    <source>
        <dbReference type="Proteomes" id="UP000030645"/>
    </source>
</evidence>
<organism evidence="2 3">
    <name type="scientific">Morus notabilis</name>
    <dbReference type="NCBI Taxonomy" id="981085"/>
    <lineage>
        <taxon>Eukaryota</taxon>
        <taxon>Viridiplantae</taxon>
        <taxon>Streptophyta</taxon>
        <taxon>Embryophyta</taxon>
        <taxon>Tracheophyta</taxon>
        <taxon>Spermatophyta</taxon>
        <taxon>Magnoliopsida</taxon>
        <taxon>eudicotyledons</taxon>
        <taxon>Gunneridae</taxon>
        <taxon>Pentapetalae</taxon>
        <taxon>rosids</taxon>
        <taxon>fabids</taxon>
        <taxon>Rosales</taxon>
        <taxon>Moraceae</taxon>
        <taxon>Moreae</taxon>
        <taxon>Morus</taxon>
    </lineage>
</organism>
<dbReference type="Proteomes" id="UP000030645">
    <property type="component" value="Unassembled WGS sequence"/>
</dbReference>
<sequence length="110" mass="11615">MDAKSVASQLKSSGLLRTQGLIGRKWTAACDGKTIELPNCVTPVEILGVPEIGVVAAGDNPALLPPRVVVVLLLMLRIIILLVLVGPIAATPVLQPLLLIVVVVQRREIV</sequence>
<proteinExistence type="predicted"/>
<keyword evidence="1" id="KW-0812">Transmembrane</keyword>
<feature type="transmembrane region" description="Helical" evidence="1">
    <location>
        <begin position="71"/>
        <end position="104"/>
    </location>
</feature>
<dbReference type="AlphaFoldDB" id="W9SFQ6"/>
<dbReference type="EMBL" id="KE345474">
    <property type="protein sequence ID" value="EXC04462.1"/>
    <property type="molecule type" value="Genomic_DNA"/>
</dbReference>
<evidence type="ECO:0000256" key="1">
    <source>
        <dbReference type="SAM" id="Phobius"/>
    </source>
</evidence>
<evidence type="ECO:0000313" key="2">
    <source>
        <dbReference type="EMBL" id="EXC04462.1"/>
    </source>
</evidence>
<protein>
    <submittedName>
        <fullName evidence="2">Uncharacterized protein</fullName>
    </submittedName>
</protein>
<keyword evidence="1" id="KW-0472">Membrane</keyword>
<accession>W9SFQ6</accession>
<dbReference type="STRING" id="981085.W9SFQ6"/>
<keyword evidence="1" id="KW-1133">Transmembrane helix</keyword>
<reference evidence="3" key="1">
    <citation type="submission" date="2013-01" db="EMBL/GenBank/DDBJ databases">
        <title>Draft Genome Sequence of a Mulberry Tree, Morus notabilis C.K. Schneid.</title>
        <authorList>
            <person name="He N."/>
            <person name="Zhao S."/>
        </authorList>
    </citation>
    <scope>NUCLEOTIDE SEQUENCE</scope>
</reference>